<dbReference type="EMBL" id="JAFEKC020000006">
    <property type="protein sequence ID" value="KAK0513787.1"/>
    <property type="molecule type" value="Genomic_DNA"/>
</dbReference>
<reference evidence="3" key="1">
    <citation type="submission" date="2023-03" db="EMBL/GenBank/DDBJ databases">
        <title>Complete genome of Cladonia borealis.</title>
        <authorList>
            <person name="Park H."/>
        </authorList>
    </citation>
    <scope>NUCLEOTIDE SEQUENCE</scope>
    <source>
        <strain evidence="3">ANT050790</strain>
    </source>
</reference>
<evidence type="ECO:0000259" key="2">
    <source>
        <dbReference type="Pfam" id="PF13757"/>
    </source>
</evidence>
<feature type="compositionally biased region" description="Polar residues" evidence="1">
    <location>
        <begin position="294"/>
        <end position="311"/>
    </location>
</feature>
<gene>
    <name evidence="3" type="ORF">JMJ35_003509</name>
</gene>
<name>A0AA39R2M7_9LECA</name>
<dbReference type="AlphaFoldDB" id="A0AA39R2M7"/>
<proteinExistence type="predicted"/>
<dbReference type="Proteomes" id="UP001166286">
    <property type="component" value="Unassembled WGS sequence"/>
</dbReference>
<feature type="domain" description="VIT" evidence="2">
    <location>
        <begin position="26"/>
        <end position="82"/>
    </location>
</feature>
<feature type="compositionally biased region" description="Basic and acidic residues" evidence="1">
    <location>
        <begin position="231"/>
        <end position="252"/>
    </location>
</feature>
<sequence length="432" mass="48703">MPPEILPSNMPFESACYSITTNGLRKLQQQRLSVLTTVKRTAATTTIVQIFYNPYCKSIDDFLFTFPQNCGTKLKKVHCEIGTLAWNVPEESSAFPHNRLRLYRLRSTIQPKQKIMVRTIIEDKVQYYPQTKVYAWNLPKVMAPPYNSSLPLVYDEISLDVMVDLGAAWKISAIGSPSHGTVASNGGWRQMMKDGRADHKAFALFRAKDPRLKKDIVFIFKAKHTLALDRGNRGKASDVNRPKASSEKESHGRIISQDGDPNESTRHQTSHSHESKSSRNPRLAADRLTPYSPPSTLESNLTRTSAPSPESSDSDILHNNVCCLLALQHPGDCFSGLKTGFWTLHRALPEILSISDSTLDSHPDQTKSRVWVTIVVIAWFNAMAPDHVYLWLEYVRRARKWLELVRATGAVKFAGWETKATDIFASDEDMDD</sequence>
<dbReference type="InterPro" id="IPR013694">
    <property type="entry name" value="VIT"/>
</dbReference>
<evidence type="ECO:0000256" key="1">
    <source>
        <dbReference type="SAM" id="MobiDB-lite"/>
    </source>
</evidence>
<evidence type="ECO:0000313" key="3">
    <source>
        <dbReference type="EMBL" id="KAK0513787.1"/>
    </source>
</evidence>
<protein>
    <recommendedName>
        <fullName evidence="2">VIT domain-containing protein</fullName>
    </recommendedName>
</protein>
<feature type="region of interest" description="Disordered" evidence="1">
    <location>
        <begin position="231"/>
        <end position="313"/>
    </location>
</feature>
<organism evidence="3 4">
    <name type="scientific">Cladonia borealis</name>
    <dbReference type="NCBI Taxonomy" id="184061"/>
    <lineage>
        <taxon>Eukaryota</taxon>
        <taxon>Fungi</taxon>
        <taxon>Dikarya</taxon>
        <taxon>Ascomycota</taxon>
        <taxon>Pezizomycotina</taxon>
        <taxon>Lecanoromycetes</taxon>
        <taxon>OSLEUM clade</taxon>
        <taxon>Lecanoromycetidae</taxon>
        <taxon>Lecanorales</taxon>
        <taxon>Lecanorineae</taxon>
        <taxon>Cladoniaceae</taxon>
        <taxon>Cladonia</taxon>
    </lineage>
</organism>
<feature type="compositionally biased region" description="Basic and acidic residues" evidence="1">
    <location>
        <begin position="263"/>
        <end position="277"/>
    </location>
</feature>
<comment type="caution">
    <text evidence="3">The sequence shown here is derived from an EMBL/GenBank/DDBJ whole genome shotgun (WGS) entry which is preliminary data.</text>
</comment>
<evidence type="ECO:0000313" key="4">
    <source>
        <dbReference type="Proteomes" id="UP001166286"/>
    </source>
</evidence>
<dbReference type="Pfam" id="PF13757">
    <property type="entry name" value="VIT_2"/>
    <property type="match status" value="1"/>
</dbReference>
<accession>A0AA39R2M7</accession>
<keyword evidence="4" id="KW-1185">Reference proteome</keyword>